<dbReference type="PROSITE" id="PS50005">
    <property type="entry name" value="TPR"/>
    <property type="match status" value="2"/>
</dbReference>
<protein>
    <submittedName>
        <fullName evidence="3">Translocon at the outer membrane of chloroplasts 64</fullName>
    </submittedName>
</protein>
<name>A0A6G1S979_9ACAR</name>
<dbReference type="SMART" id="SM00028">
    <property type="entry name" value="TPR"/>
    <property type="match status" value="3"/>
</dbReference>
<dbReference type="InterPro" id="IPR051966">
    <property type="entry name" value="RPAP3"/>
</dbReference>
<evidence type="ECO:0000313" key="3">
    <source>
        <dbReference type="EMBL" id="MDE46948.1"/>
    </source>
</evidence>
<dbReference type="EMBL" id="GGYP01002177">
    <property type="protein sequence ID" value="MDE46948.1"/>
    <property type="molecule type" value="Transcribed_RNA"/>
</dbReference>
<dbReference type="GO" id="GO:0101031">
    <property type="term" value="C:protein folding chaperone complex"/>
    <property type="evidence" value="ECO:0007669"/>
    <property type="project" value="TreeGrafter"/>
</dbReference>
<organism evidence="3">
    <name type="scientific">Aceria tosichella</name>
    <name type="common">wheat curl mite</name>
    <dbReference type="NCBI Taxonomy" id="561515"/>
    <lineage>
        <taxon>Eukaryota</taxon>
        <taxon>Metazoa</taxon>
        <taxon>Ecdysozoa</taxon>
        <taxon>Arthropoda</taxon>
        <taxon>Chelicerata</taxon>
        <taxon>Arachnida</taxon>
        <taxon>Acari</taxon>
        <taxon>Acariformes</taxon>
        <taxon>Trombidiformes</taxon>
        <taxon>Prostigmata</taxon>
        <taxon>Eupodina</taxon>
        <taxon>Eriophyoidea</taxon>
        <taxon>Eriophyidae</taxon>
        <taxon>Eriophyinae</taxon>
        <taxon>Aceriini</taxon>
        <taxon>Aceria</taxon>
    </lineage>
</organism>
<reference evidence="3" key="1">
    <citation type="submission" date="2018-10" db="EMBL/GenBank/DDBJ databases">
        <title>Transcriptome assembly of Aceria tosichella (Wheat curl mite) Type 2.</title>
        <authorList>
            <person name="Scully E.D."/>
            <person name="Geib S.M."/>
            <person name="Palmer N.A."/>
            <person name="Gupta A.K."/>
            <person name="Sarath G."/>
            <person name="Tatineni S."/>
        </authorList>
    </citation>
    <scope>NUCLEOTIDE SEQUENCE</scope>
    <source>
        <strain evidence="3">LincolnNE</strain>
    </source>
</reference>
<evidence type="ECO:0000256" key="1">
    <source>
        <dbReference type="ARBA" id="ARBA00022803"/>
    </source>
</evidence>
<gene>
    <name evidence="3" type="primary">TOC64_1</name>
    <name evidence="3" type="ORF">g.1306</name>
</gene>
<feature type="repeat" description="TPR" evidence="2">
    <location>
        <begin position="81"/>
        <end position="114"/>
    </location>
</feature>
<keyword evidence="1 2" id="KW-0802">TPR repeat</keyword>
<dbReference type="InterPro" id="IPR011990">
    <property type="entry name" value="TPR-like_helical_dom_sf"/>
</dbReference>
<dbReference type="SUPFAM" id="SSF48452">
    <property type="entry name" value="TPR-like"/>
    <property type="match status" value="1"/>
</dbReference>
<feature type="repeat" description="TPR" evidence="2">
    <location>
        <begin position="47"/>
        <end position="80"/>
    </location>
</feature>
<dbReference type="Gene3D" id="1.25.40.10">
    <property type="entry name" value="Tetratricopeptide repeat domain"/>
    <property type="match status" value="1"/>
</dbReference>
<dbReference type="InterPro" id="IPR019734">
    <property type="entry name" value="TPR_rpt"/>
</dbReference>
<dbReference type="PANTHER" id="PTHR46423:SF1">
    <property type="entry name" value="RNA POLYMERASE II-ASSOCIATED PROTEIN 3"/>
    <property type="match status" value="1"/>
</dbReference>
<evidence type="ECO:0000256" key="2">
    <source>
        <dbReference type="PROSITE-ProRule" id="PRU00339"/>
    </source>
</evidence>
<dbReference type="Pfam" id="PF00515">
    <property type="entry name" value="TPR_1"/>
    <property type="match status" value="1"/>
</dbReference>
<accession>A0A6G1S979</accession>
<dbReference type="AlphaFoldDB" id="A0A6G1S979"/>
<dbReference type="Pfam" id="PF13181">
    <property type="entry name" value="TPR_8"/>
    <property type="match status" value="1"/>
</dbReference>
<proteinExistence type="predicted"/>
<dbReference type="PANTHER" id="PTHR46423">
    <property type="entry name" value="RNA POLYMERASE II-ASSOCIATED PROTEIN 3"/>
    <property type="match status" value="1"/>
</dbReference>
<sequence length="173" mass="19886">MTDDDGEEVERKFETLKAKGNEMFKAKNYEAAKVLYSQAIDAKKDSAVAYSNRAACNLNLKQYYHALDDCNKALELDPNSCKAFYRRAVALGELSRYKLARDDFMRVLSLEPNNKLASDEVGKLKKILEQDGRLVLKTFHKPEEFRSTKPLQKFQLNNQYSGSREYNLKSNIV</sequence>